<dbReference type="OrthoDB" id="194443at2759"/>
<proteinExistence type="predicted"/>
<sequence>GEMVTIIVGTGNTQATFQTSKSYICTASKFFANAFQGSFREADDRILRLPHDEPSSFRLWHDFYDKKHRQKAWESCLQHPGPWESRPNAVTRATLWELVKAWLFGEKYNLPDFQNCLMDILRCVTRSGYPSDAPGYCIPLSVMKHVYENTLVESPLRFFVVENISR</sequence>
<gene>
    <name evidence="1 3" type="ORF">BDZ99DRAFT_356420</name>
</gene>
<dbReference type="EMBL" id="MU003699">
    <property type="protein sequence ID" value="KAF2810588.1"/>
    <property type="molecule type" value="Genomic_DNA"/>
</dbReference>
<dbReference type="SUPFAM" id="SSF54695">
    <property type="entry name" value="POZ domain"/>
    <property type="match status" value="1"/>
</dbReference>
<feature type="non-terminal residue" evidence="1">
    <location>
        <position position="166"/>
    </location>
</feature>
<keyword evidence="2" id="KW-1185">Reference proteome</keyword>
<organism evidence="1">
    <name type="scientific">Mytilinidion resinicola</name>
    <dbReference type="NCBI Taxonomy" id="574789"/>
    <lineage>
        <taxon>Eukaryota</taxon>
        <taxon>Fungi</taxon>
        <taxon>Dikarya</taxon>
        <taxon>Ascomycota</taxon>
        <taxon>Pezizomycotina</taxon>
        <taxon>Dothideomycetes</taxon>
        <taxon>Pleosporomycetidae</taxon>
        <taxon>Mytilinidiales</taxon>
        <taxon>Mytilinidiaceae</taxon>
        <taxon>Mytilinidion</taxon>
    </lineage>
</organism>
<dbReference type="Proteomes" id="UP000504636">
    <property type="component" value="Unplaced"/>
</dbReference>
<evidence type="ECO:0000313" key="3">
    <source>
        <dbReference type="RefSeq" id="XP_033577552.1"/>
    </source>
</evidence>
<dbReference type="PANTHER" id="PTHR47843">
    <property type="entry name" value="BTB DOMAIN-CONTAINING PROTEIN-RELATED"/>
    <property type="match status" value="1"/>
</dbReference>
<evidence type="ECO:0000313" key="1">
    <source>
        <dbReference type="EMBL" id="KAF2810588.1"/>
    </source>
</evidence>
<dbReference type="InterPro" id="IPR011333">
    <property type="entry name" value="SKP1/BTB/POZ_sf"/>
</dbReference>
<protein>
    <recommendedName>
        <fullName evidence="4">BTB domain-containing protein</fullName>
    </recommendedName>
</protein>
<dbReference type="GeneID" id="54455511"/>
<name>A0A6A6YPY5_9PEZI</name>
<dbReference type="RefSeq" id="XP_033577552.1">
    <property type="nucleotide sequence ID" value="XM_033714618.1"/>
</dbReference>
<reference evidence="3" key="2">
    <citation type="submission" date="2020-04" db="EMBL/GenBank/DDBJ databases">
        <authorList>
            <consortium name="NCBI Genome Project"/>
        </authorList>
    </citation>
    <scope>NUCLEOTIDE SEQUENCE</scope>
    <source>
        <strain evidence="3">CBS 304.34</strain>
    </source>
</reference>
<dbReference type="Gene3D" id="3.30.710.10">
    <property type="entry name" value="Potassium Channel Kv1.1, Chain A"/>
    <property type="match status" value="1"/>
</dbReference>
<evidence type="ECO:0000313" key="2">
    <source>
        <dbReference type="Proteomes" id="UP000504636"/>
    </source>
</evidence>
<dbReference type="AlphaFoldDB" id="A0A6A6YPY5"/>
<accession>A0A6A6YPY5</accession>
<reference evidence="1 3" key="1">
    <citation type="journal article" date="2020" name="Stud. Mycol.">
        <title>101 Dothideomycetes genomes: a test case for predicting lifestyles and emergence of pathogens.</title>
        <authorList>
            <person name="Haridas S."/>
            <person name="Albert R."/>
            <person name="Binder M."/>
            <person name="Bloem J."/>
            <person name="Labutti K."/>
            <person name="Salamov A."/>
            <person name="Andreopoulos B."/>
            <person name="Baker S."/>
            <person name="Barry K."/>
            <person name="Bills G."/>
            <person name="Bluhm B."/>
            <person name="Cannon C."/>
            <person name="Castanera R."/>
            <person name="Culley D."/>
            <person name="Daum C."/>
            <person name="Ezra D."/>
            <person name="Gonzalez J."/>
            <person name="Henrissat B."/>
            <person name="Kuo A."/>
            <person name="Liang C."/>
            <person name="Lipzen A."/>
            <person name="Lutzoni F."/>
            <person name="Magnuson J."/>
            <person name="Mondo S."/>
            <person name="Nolan M."/>
            <person name="Ohm R."/>
            <person name="Pangilinan J."/>
            <person name="Park H.-J."/>
            <person name="Ramirez L."/>
            <person name="Alfaro M."/>
            <person name="Sun H."/>
            <person name="Tritt A."/>
            <person name="Yoshinaga Y."/>
            <person name="Zwiers L.-H."/>
            <person name="Turgeon B."/>
            <person name="Goodwin S."/>
            <person name="Spatafora J."/>
            <person name="Crous P."/>
            <person name="Grigoriev I."/>
        </authorList>
    </citation>
    <scope>NUCLEOTIDE SEQUENCE</scope>
    <source>
        <strain evidence="1 3">CBS 304.34</strain>
    </source>
</reference>
<dbReference type="PANTHER" id="PTHR47843:SF2">
    <property type="entry name" value="BTB DOMAIN-CONTAINING PROTEIN"/>
    <property type="match status" value="1"/>
</dbReference>
<dbReference type="CDD" id="cd18186">
    <property type="entry name" value="BTB_POZ_ZBTB_KLHL-like"/>
    <property type="match status" value="1"/>
</dbReference>
<evidence type="ECO:0008006" key="4">
    <source>
        <dbReference type="Google" id="ProtNLM"/>
    </source>
</evidence>
<reference evidence="3" key="3">
    <citation type="submission" date="2025-04" db="UniProtKB">
        <authorList>
            <consortium name="RefSeq"/>
        </authorList>
    </citation>
    <scope>IDENTIFICATION</scope>
    <source>
        <strain evidence="3">CBS 304.34</strain>
    </source>
</reference>
<feature type="non-terminal residue" evidence="1">
    <location>
        <position position="1"/>
    </location>
</feature>